<feature type="compositionally biased region" description="Polar residues" evidence="1">
    <location>
        <begin position="215"/>
        <end position="224"/>
    </location>
</feature>
<reference evidence="3" key="1">
    <citation type="journal article" date="2023" name="Commun. Biol.">
        <title>Genome analysis of Parmales, the sister group of diatoms, reveals the evolutionary specialization of diatoms from phago-mixotrophs to photoautotrophs.</title>
        <authorList>
            <person name="Ban H."/>
            <person name="Sato S."/>
            <person name="Yoshikawa S."/>
            <person name="Yamada K."/>
            <person name="Nakamura Y."/>
            <person name="Ichinomiya M."/>
            <person name="Sato N."/>
            <person name="Blanc-Mathieu R."/>
            <person name="Endo H."/>
            <person name="Kuwata A."/>
            <person name="Ogata H."/>
        </authorList>
    </citation>
    <scope>NUCLEOTIDE SEQUENCE [LARGE SCALE GENOMIC DNA]</scope>
</reference>
<protein>
    <submittedName>
        <fullName evidence="2">Uncharacterized protein</fullName>
    </submittedName>
</protein>
<dbReference type="EMBL" id="BLQM01000035">
    <property type="protein sequence ID" value="GMH53888.1"/>
    <property type="molecule type" value="Genomic_DNA"/>
</dbReference>
<sequence length="239" mass="26956">MVSHFASPPPKNILERYASPPASQKGFSRSAKKVRSPDSILKRGTSATYDARVSAKKERRPATDSFNRYGGSRSHKLFSRYRNDENSPLKENMSSNRRGSQTQIKKMCSGNRLQWTKETPTKNRRDERTIRRLTGREKDNLYDNRPDLDPANGYFDMGAWMNGGGQQEEDEDEDDYLSDDSEEELLVSSDSEEEDDMIEVDMENSDSFHDAMESENPNNLSGSGSFLERLIACGGGDGS</sequence>
<evidence type="ECO:0000313" key="2">
    <source>
        <dbReference type="EMBL" id="GMH53888.1"/>
    </source>
</evidence>
<feature type="compositionally biased region" description="Basic and acidic residues" evidence="1">
    <location>
        <begin position="53"/>
        <end position="62"/>
    </location>
</feature>
<accession>A0A9W6ZMU4</accession>
<evidence type="ECO:0000256" key="1">
    <source>
        <dbReference type="SAM" id="MobiDB-lite"/>
    </source>
</evidence>
<feature type="region of interest" description="Disordered" evidence="1">
    <location>
        <begin position="1"/>
        <end position="225"/>
    </location>
</feature>
<feature type="compositionally biased region" description="Polar residues" evidence="1">
    <location>
        <begin position="92"/>
        <end position="104"/>
    </location>
</feature>
<gene>
    <name evidence="2" type="ORF">TL16_g01556</name>
</gene>
<organism evidence="2 3">
    <name type="scientific">Triparma laevis f. inornata</name>
    <dbReference type="NCBI Taxonomy" id="1714386"/>
    <lineage>
        <taxon>Eukaryota</taxon>
        <taxon>Sar</taxon>
        <taxon>Stramenopiles</taxon>
        <taxon>Ochrophyta</taxon>
        <taxon>Bolidophyceae</taxon>
        <taxon>Parmales</taxon>
        <taxon>Triparmaceae</taxon>
        <taxon>Triparma</taxon>
    </lineage>
</organism>
<feature type="compositionally biased region" description="Basic and acidic residues" evidence="1">
    <location>
        <begin position="119"/>
        <end position="148"/>
    </location>
</feature>
<dbReference type="Proteomes" id="UP001162640">
    <property type="component" value="Unassembled WGS sequence"/>
</dbReference>
<name>A0A9W6ZMU4_9STRA</name>
<dbReference type="AlphaFoldDB" id="A0A9W6ZMU4"/>
<evidence type="ECO:0000313" key="3">
    <source>
        <dbReference type="Proteomes" id="UP001162640"/>
    </source>
</evidence>
<proteinExistence type="predicted"/>
<comment type="caution">
    <text evidence="2">The sequence shown here is derived from an EMBL/GenBank/DDBJ whole genome shotgun (WGS) entry which is preliminary data.</text>
</comment>
<feature type="compositionally biased region" description="Acidic residues" evidence="1">
    <location>
        <begin position="167"/>
        <end position="204"/>
    </location>
</feature>